<dbReference type="InterPro" id="IPR000531">
    <property type="entry name" value="Beta-barrel_TonB"/>
</dbReference>
<evidence type="ECO:0000259" key="13">
    <source>
        <dbReference type="Pfam" id="PF00593"/>
    </source>
</evidence>
<protein>
    <submittedName>
        <fullName evidence="15">TonB-dependent receptor</fullName>
    </submittedName>
</protein>
<evidence type="ECO:0000313" key="16">
    <source>
        <dbReference type="Proteomes" id="UP001168380"/>
    </source>
</evidence>
<keyword evidence="6 10" id="KW-0798">TonB box</keyword>
<comment type="similarity">
    <text evidence="9 11">Belongs to the TonB-dependent receptor family.</text>
</comment>
<dbReference type="PANTHER" id="PTHR30069">
    <property type="entry name" value="TONB-DEPENDENT OUTER MEMBRANE RECEPTOR"/>
    <property type="match status" value="1"/>
</dbReference>
<dbReference type="RefSeq" id="WP_302715329.1">
    <property type="nucleotide sequence ID" value="NZ_JAULRT010000062.1"/>
</dbReference>
<evidence type="ECO:0000256" key="12">
    <source>
        <dbReference type="SAM" id="SignalP"/>
    </source>
</evidence>
<feature type="short sequence motif" description="TonB box" evidence="10">
    <location>
        <begin position="33"/>
        <end position="39"/>
    </location>
</feature>
<evidence type="ECO:0000256" key="4">
    <source>
        <dbReference type="ARBA" id="ARBA00022692"/>
    </source>
</evidence>
<comment type="subcellular location">
    <subcellularLocation>
        <location evidence="1 9">Cell outer membrane</location>
        <topology evidence="1 9">Multi-pass membrane protein</topology>
    </subcellularLocation>
</comment>
<evidence type="ECO:0000256" key="10">
    <source>
        <dbReference type="PROSITE-ProRule" id="PRU10143"/>
    </source>
</evidence>
<dbReference type="PANTHER" id="PTHR30069:SF28">
    <property type="entry name" value="TONB-DEPENDENT RECEPTOR YNCD-RELATED"/>
    <property type="match status" value="1"/>
</dbReference>
<dbReference type="InterPro" id="IPR037066">
    <property type="entry name" value="Plug_dom_sf"/>
</dbReference>
<dbReference type="InterPro" id="IPR010916">
    <property type="entry name" value="TonB_box_CS"/>
</dbReference>
<dbReference type="InterPro" id="IPR039426">
    <property type="entry name" value="TonB-dep_rcpt-like"/>
</dbReference>
<evidence type="ECO:0000256" key="5">
    <source>
        <dbReference type="ARBA" id="ARBA00022729"/>
    </source>
</evidence>
<keyword evidence="16" id="KW-1185">Reference proteome</keyword>
<organism evidence="15 16">
    <name type="scientific">Gilvimarinus algae</name>
    <dbReference type="NCBI Taxonomy" id="3058037"/>
    <lineage>
        <taxon>Bacteria</taxon>
        <taxon>Pseudomonadati</taxon>
        <taxon>Pseudomonadota</taxon>
        <taxon>Gammaproteobacteria</taxon>
        <taxon>Cellvibrionales</taxon>
        <taxon>Cellvibrionaceae</taxon>
        <taxon>Gilvimarinus</taxon>
    </lineage>
</organism>
<keyword evidence="5 12" id="KW-0732">Signal</keyword>
<evidence type="ECO:0000313" key="15">
    <source>
        <dbReference type="EMBL" id="MDO3384076.1"/>
    </source>
</evidence>
<dbReference type="Pfam" id="PF07715">
    <property type="entry name" value="Plug"/>
    <property type="match status" value="1"/>
</dbReference>
<proteinExistence type="inferred from homology"/>
<accession>A0ABT8TJ01</accession>
<dbReference type="PROSITE" id="PS52016">
    <property type="entry name" value="TONB_DEPENDENT_REC_3"/>
    <property type="match status" value="1"/>
</dbReference>
<feature type="domain" description="TonB-dependent receptor-like beta-barrel" evidence="13">
    <location>
        <begin position="298"/>
        <end position="637"/>
    </location>
</feature>
<keyword evidence="4 9" id="KW-0812">Transmembrane</keyword>
<sequence>MNVVKRCTVLVAWVLMASVLPAKGQSLGAIDETVIVTANREPQPWRLSSGAVDVVSETAQLPGFRFDSAELLAGLPGVQADSRSNFAQDTRISLRGFGARSAFGVRGINMRVDEIPLTMPDGQSQTSSIALDTVASAEVLRGPLAVLYGNGAGGVIAFRTEAPKSSRLGLLASAGDARQRRYRVRGEWAGERAAARVQASQFTTDGFRDHSSAERNQFTGQWFYRSDTGMALVARADISRDPHTEDPQGLTYEQWLADDTQVHPVAERFDPRKSIDHRQVSVSASQPTAWGSWQLAGWAGERSIEQFLSFPGDGENDNGAVIDLARDFSGINGRLSRHFGSLEWSAGFELAQMQDRRLGLVNDLGERGALKRDELGEVSNRDVYTGLAWQPLPAWRFQAGARFNSVLFDVRDDYITDTNPDDSGRREYSEPSYALGASYGKGDWRLYASAGEGFETPTLTELAYRNEGTGLNLELDSSRNRQAELGWRSETEALVASVTGFVVASRDELVVDQSEGGRTTYRNGAETRREGLEVLLDWSLHEQWNWRLGATLLKARYTAGPYRGNRLPGVAQETLYSKLDWSVAGERLMLTLATQYRGDIASGDDNLEVVPGALTWDLAAQSRYRWGATGLSLWAKLVNVTDKKYVGSVIVNQSRGRTIEPAPGRQINVGIELIRQW</sequence>
<name>A0ABT8TJ01_9GAMM</name>
<keyword evidence="7 9" id="KW-0472">Membrane</keyword>
<keyword evidence="3 9" id="KW-1134">Transmembrane beta strand</keyword>
<dbReference type="PROSITE" id="PS00430">
    <property type="entry name" value="TONB_DEPENDENT_REC_1"/>
    <property type="match status" value="1"/>
</dbReference>
<evidence type="ECO:0000256" key="11">
    <source>
        <dbReference type="RuleBase" id="RU003357"/>
    </source>
</evidence>
<evidence type="ECO:0000256" key="6">
    <source>
        <dbReference type="ARBA" id="ARBA00023077"/>
    </source>
</evidence>
<dbReference type="InterPro" id="IPR036942">
    <property type="entry name" value="Beta-barrel_TonB_sf"/>
</dbReference>
<evidence type="ECO:0000256" key="9">
    <source>
        <dbReference type="PROSITE-ProRule" id="PRU01360"/>
    </source>
</evidence>
<keyword evidence="15" id="KW-0675">Receptor</keyword>
<dbReference type="InterPro" id="IPR012910">
    <property type="entry name" value="Plug_dom"/>
</dbReference>
<evidence type="ECO:0000256" key="3">
    <source>
        <dbReference type="ARBA" id="ARBA00022452"/>
    </source>
</evidence>
<feature type="chain" id="PRO_5045723443" evidence="12">
    <location>
        <begin position="23"/>
        <end position="677"/>
    </location>
</feature>
<evidence type="ECO:0000256" key="2">
    <source>
        <dbReference type="ARBA" id="ARBA00022448"/>
    </source>
</evidence>
<dbReference type="Gene3D" id="2.170.130.10">
    <property type="entry name" value="TonB-dependent receptor, plug domain"/>
    <property type="match status" value="1"/>
</dbReference>
<keyword evidence="8 9" id="KW-0998">Cell outer membrane</keyword>
<evidence type="ECO:0000256" key="8">
    <source>
        <dbReference type="ARBA" id="ARBA00023237"/>
    </source>
</evidence>
<dbReference type="EMBL" id="JAULRT010000062">
    <property type="protein sequence ID" value="MDO3384076.1"/>
    <property type="molecule type" value="Genomic_DNA"/>
</dbReference>
<feature type="domain" description="TonB-dependent receptor plug" evidence="14">
    <location>
        <begin position="67"/>
        <end position="154"/>
    </location>
</feature>
<dbReference type="Proteomes" id="UP001168380">
    <property type="component" value="Unassembled WGS sequence"/>
</dbReference>
<evidence type="ECO:0000256" key="1">
    <source>
        <dbReference type="ARBA" id="ARBA00004571"/>
    </source>
</evidence>
<dbReference type="Pfam" id="PF00593">
    <property type="entry name" value="TonB_dep_Rec_b-barrel"/>
    <property type="match status" value="1"/>
</dbReference>
<feature type="signal peptide" evidence="12">
    <location>
        <begin position="1"/>
        <end position="22"/>
    </location>
</feature>
<dbReference type="Gene3D" id="2.40.170.20">
    <property type="entry name" value="TonB-dependent receptor, beta-barrel domain"/>
    <property type="match status" value="1"/>
</dbReference>
<evidence type="ECO:0000256" key="7">
    <source>
        <dbReference type="ARBA" id="ARBA00023136"/>
    </source>
</evidence>
<gene>
    <name evidence="15" type="ORF">QWI16_17975</name>
</gene>
<evidence type="ECO:0000259" key="14">
    <source>
        <dbReference type="Pfam" id="PF07715"/>
    </source>
</evidence>
<reference evidence="15" key="1">
    <citation type="submission" date="2023-07" db="EMBL/GenBank/DDBJ databases">
        <title>Gilvimarinus algae sp. nov., isolated from the surface of Kelp.</title>
        <authorList>
            <person name="Sun Y.Y."/>
            <person name="Gong Y."/>
            <person name="Du Z.J."/>
        </authorList>
    </citation>
    <scope>NUCLEOTIDE SEQUENCE</scope>
    <source>
        <strain evidence="15">SDUM040014</strain>
    </source>
</reference>
<keyword evidence="2 9" id="KW-0813">Transport</keyword>
<comment type="caution">
    <text evidence="15">The sequence shown here is derived from an EMBL/GenBank/DDBJ whole genome shotgun (WGS) entry which is preliminary data.</text>
</comment>
<dbReference type="SUPFAM" id="SSF56935">
    <property type="entry name" value="Porins"/>
    <property type="match status" value="1"/>
</dbReference>